<protein>
    <submittedName>
        <fullName evidence="2">Uncharacterized protein</fullName>
    </submittedName>
</protein>
<reference evidence="2" key="1">
    <citation type="journal article" date="2021" name="Proc. Natl. Acad. Sci. U.S.A.">
        <title>A Catalog of Tens of Thousands of Viruses from Human Metagenomes Reveals Hidden Associations with Chronic Diseases.</title>
        <authorList>
            <person name="Tisza M.J."/>
            <person name="Buck C.B."/>
        </authorList>
    </citation>
    <scope>NUCLEOTIDE SEQUENCE</scope>
    <source>
        <strain evidence="2">Ctwhn18</strain>
    </source>
</reference>
<evidence type="ECO:0000256" key="1">
    <source>
        <dbReference type="SAM" id="MobiDB-lite"/>
    </source>
</evidence>
<evidence type="ECO:0000313" key="2">
    <source>
        <dbReference type="EMBL" id="DAD99876.1"/>
    </source>
</evidence>
<feature type="region of interest" description="Disordered" evidence="1">
    <location>
        <begin position="1"/>
        <end position="34"/>
    </location>
</feature>
<name>A0A8S5NZM2_9CAUD</name>
<feature type="compositionally biased region" description="Basic and acidic residues" evidence="1">
    <location>
        <begin position="20"/>
        <end position="34"/>
    </location>
</feature>
<accession>A0A8S5NZM2</accession>
<organism evidence="2">
    <name type="scientific">Siphoviridae sp. ctwhn18</name>
    <dbReference type="NCBI Taxonomy" id="2825733"/>
    <lineage>
        <taxon>Viruses</taxon>
        <taxon>Duplodnaviria</taxon>
        <taxon>Heunggongvirae</taxon>
        <taxon>Uroviricota</taxon>
        <taxon>Caudoviricetes</taxon>
    </lineage>
</organism>
<dbReference type="EMBL" id="BK015295">
    <property type="protein sequence ID" value="DAD99876.1"/>
    <property type="molecule type" value="Genomic_DNA"/>
</dbReference>
<sequence length="34" mass="3780">MKYEPKQRTSSAVCRGRSPGTDDGRPGNLKTETR</sequence>
<proteinExistence type="predicted"/>